<dbReference type="SUPFAM" id="SSF53756">
    <property type="entry name" value="UDP-Glycosyltransferase/glycogen phosphorylase"/>
    <property type="match status" value="1"/>
</dbReference>
<dbReference type="Gene3D" id="3.40.50.2000">
    <property type="entry name" value="Glycogen Phosphorylase B"/>
    <property type="match status" value="2"/>
</dbReference>
<dbReference type="EMBL" id="VNJI01000041">
    <property type="protein sequence ID" value="TVY07214.1"/>
    <property type="molecule type" value="Genomic_DNA"/>
</dbReference>
<gene>
    <name evidence="1" type="ORF">FPZ49_25250</name>
</gene>
<dbReference type="AlphaFoldDB" id="A0A559K506"/>
<reference evidence="1 2" key="1">
    <citation type="submission" date="2019-07" db="EMBL/GenBank/DDBJ databases">
        <authorList>
            <person name="Kim J."/>
        </authorList>
    </citation>
    <scope>NUCLEOTIDE SEQUENCE [LARGE SCALE GENOMIC DNA]</scope>
    <source>
        <strain evidence="1 2">JC52</strain>
    </source>
</reference>
<protein>
    <submittedName>
        <fullName evidence="1">Glycosyltransferase family 4 protein</fullName>
    </submittedName>
</protein>
<dbReference type="OrthoDB" id="9790710at2"/>
<organism evidence="1 2">
    <name type="scientific">Paenibacillus cremeus</name>
    <dbReference type="NCBI Taxonomy" id="2163881"/>
    <lineage>
        <taxon>Bacteria</taxon>
        <taxon>Bacillati</taxon>
        <taxon>Bacillota</taxon>
        <taxon>Bacilli</taxon>
        <taxon>Bacillales</taxon>
        <taxon>Paenibacillaceae</taxon>
        <taxon>Paenibacillus</taxon>
    </lineage>
</organism>
<dbReference type="GO" id="GO:0016740">
    <property type="term" value="F:transferase activity"/>
    <property type="evidence" value="ECO:0007669"/>
    <property type="project" value="UniProtKB-KW"/>
</dbReference>
<keyword evidence="1" id="KW-0808">Transferase</keyword>
<comment type="caution">
    <text evidence="1">The sequence shown here is derived from an EMBL/GenBank/DDBJ whole genome shotgun (WGS) entry which is preliminary data.</text>
</comment>
<keyword evidence="2" id="KW-1185">Reference proteome</keyword>
<name>A0A559K506_9BACL</name>
<accession>A0A559K506</accession>
<proteinExistence type="predicted"/>
<evidence type="ECO:0000313" key="1">
    <source>
        <dbReference type="EMBL" id="TVY07214.1"/>
    </source>
</evidence>
<dbReference type="RefSeq" id="WP_144852357.1">
    <property type="nucleotide sequence ID" value="NZ_VNJI01000041.1"/>
</dbReference>
<dbReference type="Pfam" id="PF13692">
    <property type="entry name" value="Glyco_trans_1_4"/>
    <property type="match status" value="1"/>
</dbReference>
<sequence>MQKQIKYVGFYDINENNKENRGYSLAATNKMDYICSALNKIGYKVIIVSPSRTNNKSFYRGKKIKINDYTYLKLFPTFPWGNIFQKAFSLFAGNMFLFIYLLMNVKKCEEILVYHSLGLQNAVRLAKKIKGFNIILEVEEIYQDVMSYSSHIKKSEYKIFSKADKFIFPTELLNEKLNLTNKPSTIIYGTYQLEEDRNSKFNDGKIHVIYAGTLNAAKGGAIAATAAAAYLSENYRMHIIGFGSENEIENLVKKIEEISTNTKCTISYDGLLRGQQYIEFLQKCDIGLSTQFPNSTYSNTSFPSKILSYMANGLRVVSVRISALEKSKIGDTIIYFDNYNPAEIAKTIMSVRFSETYDSRKKIKELDQKFMRDIEDLINH</sequence>
<dbReference type="Proteomes" id="UP000317036">
    <property type="component" value="Unassembled WGS sequence"/>
</dbReference>
<evidence type="ECO:0000313" key="2">
    <source>
        <dbReference type="Proteomes" id="UP000317036"/>
    </source>
</evidence>